<dbReference type="Pfam" id="PF06985">
    <property type="entry name" value="HET"/>
    <property type="match status" value="1"/>
</dbReference>
<gene>
    <name evidence="2" type="ORF">PV06_11594</name>
</gene>
<sequence>MMGTIYNQADRVVVWLGKDERGDGPGIARMITHLADAWNQYPMKDNWAKLPNFRTVDDLDNTDLLFEYGLPIWGTRGWIALGLFLNREWFHRLWCAQEIALARKPDDTRLQYGRTCVVWNDLISVSIFMSITGLCKVVQELLQNRVQDVSIQPGMIGEEASSLFLIASFLKPDVPPEWVTLLMTQLEQAPENLNGYNFLLLLLRILRKREASDERDKLLRLLGMVNHFCEVRGIEQVTVSPDYNRPPLLVLKDAAKDILMNTHGGLTFLSLGRSWSPMVDRPSWMIGFAGVEAAGRPLTEYLYYNVTPTYTTKEGVIRFRDDALQLSAHEVGTVEEVSLTGAEMASGKFSEYLHLVRKLPLPTRTGQPPTEVLWRVLIGDHDSYNKSADRASDSISEDFSRFIQYMLLREKLADIARQIPEMHYEVKLHLLDDLASNDKSGSICTSHQIKDLIKHHDIGIENVSDSERRILAIIPQNDRFIRDVQEMTSCRCLYRTVEGDLGLGPLSMRPGDRVWILRGARVPFVLRPATDVDKAHYHLLGETYVHGVMRGELLAQDSSLQWKDIGIV</sequence>
<protein>
    <recommendedName>
        <fullName evidence="1">Heterokaryon incompatibility domain-containing protein</fullName>
    </recommendedName>
</protein>
<dbReference type="EMBL" id="KN847374">
    <property type="protein sequence ID" value="KIW36119.1"/>
    <property type="molecule type" value="Genomic_DNA"/>
</dbReference>
<dbReference type="AlphaFoldDB" id="A0A0D2DK71"/>
<organism evidence="2 3">
    <name type="scientific">Exophiala oligosperma</name>
    <dbReference type="NCBI Taxonomy" id="215243"/>
    <lineage>
        <taxon>Eukaryota</taxon>
        <taxon>Fungi</taxon>
        <taxon>Dikarya</taxon>
        <taxon>Ascomycota</taxon>
        <taxon>Pezizomycotina</taxon>
        <taxon>Eurotiomycetes</taxon>
        <taxon>Chaetothyriomycetidae</taxon>
        <taxon>Chaetothyriales</taxon>
        <taxon>Herpotrichiellaceae</taxon>
        <taxon>Exophiala</taxon>
    </lineage>
</organism>
<keyword evidence="3" id="KW-1185">Reference proteome</keyword>
<dbReference type="Pfam" id="PF26639">
    <property type="entry name" value="Het-6_barrel"/>
    <property type="match status" value="1"/>
</dbReference>
<feature type="domain" description="Heterokaryon incompatibility" evidence="1">
    <location>
        <begin position="1"/>
        <end position="98"/>
    </location>
</feature>
<name>A0A0D2DK71_9EURO</name>
<dbReference type="Proteomes" id="UP000053342">
    <property type="component" value="Unassembled WGS sequence"/>
</dbReference>
<evidence type="ECO:0000259" key="1">
    <source>
        <dbReference type="Pfam" id="PF06985"/>
    </source>
</evidence>
<reference evidence="2 3" key="1">
    <citation type="submission" date="2015-01" db="EMBL/GenBank/DDBJ databases">
        <title>The Genome Sequence of Exophiala oligosperma CBS72588.</title>
        <authorList>
            <consortium name="The Broad Institute Genomics Platform"/>
            <person name="Cuomo C."/>
            <person name="de Hoog S."/>
            <person name="Gorbushina A."/>
            <person name="Stielow B."/>
            <person name="Teixiera M."/>
            <person name="Abouelleil A."/>
            <person name="Chapman S.B."/>
            <person name="Priest M."/>
            <person name="Young S.K."/>
            <person name="Wortman J."/>
            <person name="Nusbaum C."/>
            <person name="Birren B."/>
        </authorList>
    </citation>
    <scope>NUCLEOTIDE SEQUENCE [LARGE SCALE GENOMIC DNA]</scope>
    <source>
        <strain evidence="2 3">CBS 72588</strain>
    </source>
</reference>
<dbReference type="STRING" id="215243.A0A0D2DK71"/>
<evidence type="ECO:0000313" key="3">
    <source>
        <dbReference type="Proteomes" id="UP000053342"/>
    </source>
</evidence>
<dbReference type="VEuPathDB" id="FungiDB:PV06_11594"/>
<dbReference type="PANTHER" id="PTHR24148:SF73">
    <property type="entry name" value="HET DOMAIN PROTEIN (AFU_ORTHOLOGUE AFUA_8G01020)"/>
    <property type="match status" value="1"/>
</dbReference>
<accession>A0A0D2DK71</accession>
<dbReference type="GeneID" id="27363668"/>
<proteinExistence type="predicted"/>
<dbReference type="OrthoDB" id="4106239at2759"/>
<dbReference type="InterPro" id="IPR052895">
    <property type="entry name" value="HetReg/Transcr_Mod"/>
</dbReference>
<dbReference type="HOGENOM" id="CLU_004184_7_0_1"/>
<dbReference type="PANTHER" id="PTHR24148">
    <property type="entry name" value="ANKYRIN REPEAT DOMAIN-CONTAINING PROTEIN 39 HOMOLOG-RELATED"/>
    <property type="match status" value="1"/>
</dbReference>
<evidence type="ECO:0000313" key="2">
    <source>
        <dbReference type="EMBL" id="KIW36119.1"/>
    </source>
</evidence>
<dbReference type="InterPro" id="IPR010730">
    <property type="entry name" value="HET"/>
</dbReference>
<dbReference type="RefSeq" id="XP_016256335.1">
    <property type="nucleotide sequence ID" value="XM_016413300.1"/>
</dbReference>